<name>A0A9D5A7H3_PEA</name>
<comment type="caution">
    <text evidence="1">The sequence shown here is derived from an EMBL/GenBank/DDBJ whole genome shotgun (WGS) entry which is preliminary data.</text>
</comment>
<dbReference type="Gramene" id="Psat06G0397800-T1">
    <property type="protein sequence ID" value="KAI5398394.1"/>
    <property type="gene ID" value="KIW84_063978"/>
</dbReference>
<evidence type="ECO:0000313" key="2">
    <source>
        <dbReference type="Proteomes" id="UP001058974"/>
    </source>
</evidence>
<accession>A0A9D5A7H3</accession>
<gene>
    <name evidence="1" type="ORF">KIW84_063978</name>
</gene>
<protein>
    <submittedName>
        <fullName evidence="1">Uncharacterized protein</fullName>
    </submittedName>
</protein>
<proteinExistence type="predicted"/>
<organism evidence="1 2">
    <name type="scientific">Pisum sativum</name>
    <name type="common">Garden pea</name>
    <name type="synonym">Lathyrus oleraceus</name>
    <dbReference type="NCBI Taxonomy" id="3888"/>
    <lineage>
        <taxon>Eukaryota</taxon>
        <taxon>Viridiplantae</taxon>
        <taxon>Streptophyta</taxon>
        <taxon>Embryophyta</taxon>
        <taxon>Tracheophyta</taxon>
        <taxon>Spermatophyta</taxon>
        <taxon>Magnoliopsida</taxon>
        <taxon>eudicotyledons</taxon>
        <taxon>Gunneridae</taxon>
        <taxon>Pentapetalae</taxon>
        <taxon>rosids</taxon>
        <taxon>fabids</taxon>
        <taxon>Fabales</taxon>
        <taxon>Fabaceae</taxon>
        <taxon>Papilionoideae</taxon>
        <taxon>50 kb inversion clade</taxon>
        <taxon>NPAAA clade</taxon>
        <taxon>Hologalegina</taxon>
        <taxon>IRL clade</taxon>
        <taxon>Fabeae</taxon>
        <taxon>Lathyrus</taxon>
    </lineage>
</organism>
<evidence type="ECO:0000313" key="1">
    <source>
        <dbReference type="EMBL" id="KAI5398394.1"/>
    </source>
</evidence>
<dbReference type="AlphaFoldDB" id="A0A9D5A7H3"/>
<sequence>MDMVAKQGWRMMIKPEMLVARVFKARWSIRDGIKVKGMAKPWLREVSLVEDVLEDCMGGYSATKSQTSVVADLQGPPSNSD</sequence>
<reference evidence="1 2" key="1">
    <citation type="journal article" date="2022" name="Nat. Genet.">
        <title>Improved pea reference genome and pan-genome highlight genomic features and evolutionary characteristics.</title>
        <authorList>
            <person name="Yang T."/>
            <person name="Liu R."/>
            <person name="Luo Y."/>
            <person name="Hu S."/>
            <person name="Wang D."/>
            <person name="Wang C."/>
            <person name="Pandey M.K."/>
            <person name="Ge S."/>
            <person name="Xu Q."/>
            <person name="Li N."/>
            <person name="Li G."/>
            <person name="Huang Y."/>
            <person name="Saxena R.K."/>
            <person name="Ji Y."/>
            <person name="Li M."/>
            <person name="Yan X."/>
            <person name="He Y."/>
            <person name="Liu Y."/>
            <person name="Wang X."/>
            <person name="Xiang C."/>
            <person name="Varshney R.K."/>
            <person name="Ding H."/>
            <person name="Gao S."/>
            <person name="Zong X."/>
        </authorList>
    </citation>
    <scope>NUCLEOTIDE SEQUENCE [LARGE SCALE GENOMIC DNA]</scope>
    <source>
        <strain evidence="1 2">cv. Zhongwan 6</strain>
    </source>
</reference>
<dbReference type="EMBL" id="JAMSHJ010000006">
    <property type="protein sequence ID" value="KAI5398394.1"/>
    <property type="molecule type" value="Genomic_DNA"/>
</dbReference>
<keyword evidence="2" id="KW-1185">Reference proteome</keyword>
<dbReference type="Proteomes" id="UP001058974">
    <property type="component" value="Chromosome 6"/>
</dbReference>